<evidence type="ECO:0000313" key="3">
    <source>
        <dbReference type="Proteomes" id="UP000075883"/>
    </source>
</evidence>
<dbReference type="VEuPathDB" id="VectorBase:ACUA014009"/>
<evidence type="ECO:0000256" key="1">
    <source>
        <dbReference type="SAM" id="SignalP"/>
    </source>
</evidence>
<sequence length="112" mass="12419">MACRKLVLSLHLLLTLSLYSGLGYGFLGADPPGRKGPRRGTISVWSDRKSGVPATKCLRGGSAALYDGPSDRSLARTHMIDRSNNRTIGIFRTFRLIVPFSSFHAKEIHYER</sequence>
<organism evidence="2 3">
    <name type="scientific">Anopheles culicifacies</name>
    <dbReference type="NCBI Taxonomy" id="139723"/>
    <lineage>
        <taxon>Eukaryota</taxon>
        <taxon>Metazoa</taxon>
        <taxon>Ecdysozoa</taxon>
        <taxon>Arthropoda</taxon>
        <taxon>Hexapoda</taxon>
        <taxon>Insecta</taxon>
        <taxon>Pterygota</taxon>
        <taxon>Neoptera</taxon>
        <taxon>Endopterygota</taxon>
        <taxon>Diptera</taxon>
        <taxon>Nematocera</taxon>
        <taxon>Culicoidea</taxon>
        <taxon>Culicidae</taxon>
        <taxon>Anophelinae</taxon>
        <taxon>Anopheles</taxon>
        <taxon>culicifacies species complex</taxon>
    </lineage>
</organism>
<feature type="chain" id="PRO_5008128094" description="Secreted protein" evidence="1">
    <location>
        <begin position="26"/>
        <end position="112"/>
    </location>
</feature>
<reference evidence="2" key="2">
    <citation type="submission" date="2020-05" db="UniProtKB">
        <authorList>
            <consortium name="EnsemblMetazoa"/>
        </authorList>
    </citation>
    <scope>IDENTIFICATION</scope>
    <source>
        <strain evidence="2">A-37</strain>
    </source>
</reference>
<dbReference type="Proteomes" id="UP000075883">
    <property type="component" value="Unassembled WGS sequence"/>
</dbReference>
<proteinExistence type="predicted"/>
<protein>
    <recommendedName>
        <fullName evidence="4">Secreted protein</fullName>
    </recommendedName>
</protein>
<keyword evidence="1" id="KW-0732">Signal</keyword>
<name>A0A182MB72_9DIPT</name>
<dbReference type="AlphaFoldDB" id="A0A182MB72"/>
<keyword evidence="3" id="KW-1185">Reference proteome</keyword>
<accession>A0A182MB72</accession>
<reference evidence="3" key="1">
    <citation type="submission" date="2013-09" db="EMBL/GenBank/DDBJ databases">
        <title>The Genome Sequence of Anopheles culicifacies species A.</title>
        <authorList>
            <consortium name="The Broad Institute Genomics Platform"/>
            <person name="Neafsey D.E."/>
            <person name="Besansky N."/>
            <person name="Howell P."/>
            <person name="Walton C."/>
            <person name="Young S.K."/>
            <person name="Zeng Q."/>
            <person name="Gargeya S."/>
            <person name="Fitzgerald M."/>
            <person name="Haas B."/>
            <person name="Abouelleil A."/>
            <person name="Allen A.W."/>
            <person name="Alvarado L."/>
            <person name="Arachchi H.M."/>
            <person name="Berlin A.M."/>
            <person name="Chapman S.B."/>
            <person name="Gainer-Dewar J."/>
            <person name="Goldberg J."/>
            <person name="Griggs A."/>
            <person name="Gujja S."/>
            <person name="Hansen M."/>
            <person name="Howarth C."/>
            <person name="Imamovic A."/>
            <person name="Ireland A."/>
            <person name="Larimer J."/>
            <person name="McCowan C."/>
            <person name="Murphy C."/>
            <person name="Pearson M."/>
            <person name="Poon T.W."/>
            <person name="Priest M."/>
            <person name="Roberts A."/>
            <person name="Saif S."/>
            <person name="Shea T."/>
            <person name="Sisk P."/>
            <person name="Sykes S."/>
            <person name="Wortman J."/>
            <person name="Nusbaum C."/>
            <person name="Birren B."/>
        </authorList>
    </citation>
    <scope>NUCLEOTIDE SEQUENCE [LARGE SCALE GENOMIC DNA]</scope>
    <source>
        <strain evidence="3">A-37</strain>
    </source>
</reference>
<dbReference type="EMBL" id="AXCM01008735">
    <property type="status" value="NOT_ANNOTATED_CDS"/>
    <property type="molecule type" value="Genomic_DNA"/>
</dbReference>
<evidence type="ECO:0000313" key="2">
    <source>
        <dbReference type="EnsemblMetazoa" id="ACUA014009-PA"/>
    </source>
</evidence>
<dbReference type="EnsemblMetazoa" id="ACUA014009-RA">
    <property type="protein sequence ID" value="ACUA014009-PA"/>
    <property type="gene ID" value="ACUA014009"/>
</dbReference>
<feature type="signal peptide" evidence="1">
    <location>
        <begin position="1"/>
        <end position="25"/>
    </location>
</feature>
<evidence type="ECO:0008006" key="4">
    <source>
        <dbReference type="Google" id="ProtNLM"/>
    </source>
</evidence>